<comment type="caution">
    <text evidence="1">The sequence shown here is derived from an EMBL/GenBank/DDBJ whole genome shotgun (WGS) entry which is preliminary data.</text>
</comment>
<gene>
    <name evidence="2" type="ORF">M9Y10_017741</name>
    <name evidence="1" type="ORF">M9Y10_037210</name>
</gene>
<dbReference type="EMBL" id="JAPFFF010000551">
    <property type="protein sequence ID" value="KAK8834016.1"/>
    <property type="molecule type" value="Genomic_DNA"/>
</dbReference>
<keyword evidence="3" id="KW-1185">Reference proteome</keyword>
<evidence type="ECO:0000313" key="3">
    <source>
        <dbReference type="Proteomes" id="UP001470230"/>
    </source>
</evidence>
<dbReference type="Proteomes" id="UP001470230">
    <property type="component" value="Unassembled WGS sequence"/>
</dbReference>
<evidence type="ECO:0000313" key="2">
    <source>
        <dbReference type="EMBL" id="KAK8852751.1"/>
    </source>
</evidence>
<name>A0ABR2GK26_9EUKA</name>
<sequence>MTDVRCINFIRNSFLLQTTLHNVKTISCFPFMNPNGFTVSERLIEMSGISYIRTEISRFLQPLFKLGRKIPTIFSNIKNEHFDECLKQINFIPEGISPKQFFACSTFPSLFSYCWTTELQTSYINTLYEVAKNSLDSIKSEDKNVTKILYKHWIFECIRSYIFSSDIQNFARVAIGDILVNVPQPQVFPVSQSYCDVLFNGLNLTFDTMIQNLSLFPKDVRLLFKKFAELSSETDEEQKISFVDLIFIECIIKPVVSNIIVFTSTRNKGKTFIPNRGLEIVLQLWKLILNSNLAEDDSLFKDVSFSHLHRDSLIKFYTTLISVEDDVISDSTPSLVHFLNIIDIQYSTSLFSLPDVFLLAYMITKVVPEDDRVIYPSASALIKKAKDPDFRFFRHETWDFELYGIQKPEPVMLSKNEMSNSSTDESKSANLESLRNCATSLFKYLSVTDFNIDAPATSLTEFLNFRDIEATLSDDTKVKSYLWNLRSKMQDASSSEEKIVEALVNEIDERKQLIVKNDSLIAELSLMSHLLCKQSKQFQKKLNELMSLIHNMLLDLFLFENPNVVHIIESNSRILLKDKIQFDTMFNNAISKIMEFLEPFAPFAVQGVSLQFHLRLTMLLSFGIFYDLHPRYEVNDDIFINIQQTQINSICPLIDQESLTNLLNYVIYLFRLAIKVEIPLLALKYITKGCKLLDRFPSIYHSNENNNLKRMVSYSILKINRNNVFSFMKYLEFTLKGVTVNGIPLYSEKDGNKLDFFAQVIKELDVILCEIQI</sequence>
<organism evidence="1 3">
    <name type="scientific">Tritrichomonas musculus</name>
    <dbReference type="NCBI Taxonomy" id="1915356"/>
    <lineage>
        <taxon>Eukaryota</taxon>
        <taxon>Metamonada</taxon>
        <taxon>Parabasalia</taxon>
        <taxon>Tritrichomonadida</taxon>
        <taxon>Tritrichomonadidae</taxon>
        <taxon>Tritrichomonas</taxon>
    </lineage>
</organism>
<proteinExistence type="predicted"/>
<reference evidence="1 3" key="1">
    <citation type="submission" date="2024-04" db="EMBL/GenBank/DDBJ databases">
        <title>Tritrichomonas musculus Genome.</title>
        <authorList>
            <person name="Alves-Ferreira E."/>
            <person name="Grigg M."/>
            <person name="Lorenzi H."/>
            <person name="Galac M."/>
        </authorList>
    </citation>
    <scope>NUCLEOTIDE SEQUENCE [LARGE SCALE GENOMIC DNA]</scope>
    <source>
        <strain evidence="1 3">EAF2021</strain>
    </source>
</reference>
<accession>A0ABR2GK26</accession>
<protein>
    <submittedName>
        <fullName evidence="1">Uncharacterized protein</fullName>
    </submittedName>
</protein>
<evidence type="ECO:0000313" key="1">
    <source>
        <dbReference type="EMBL" id="KAK8834016.1"/>
    </source>
</evidence>
<dbReference type="EMBL" id="JAPFFF010000023">
    <property type="protein sequence ID" value="KAK8852751.1"/>
    <property type="molecule type" value="Genomic_DNA"/>
</dbReference>